<organism evidence="1 2">
    <name type="scientific">Didymella pomorum</name>
    <dbReference type="NCBI Taxonomy" id="749634"/>
    <lineage>
        <taxon>Eukaryota</taxon>
        <taxon>Fungi</taxon>
        <taxon>Dikarya</taxon>
        <taxon>Ascomycota</taxon>
        <taxon>Pezizomycotina</taxon>
        <taxon>Dothideomycetes</taxon>
        <taxon>Pleosporomycetidae</taxon>
        <taxon>Pleosporales</taxon>
        <taxon>Pleosporineae</taxon>
        <taxon>Didymellaceae</taxon>
        <taxon>Didymella</taxon>
    </lineage>
</organism>
<dbReference type="AlphaFoldDB" id="A0A9W9D949"/>
<comment type="caution">
    <text evidence="1">The sequence shown here is derived from an EMBL/GenBank/DDBJ whole genome shotgun (WGS) entry which is preliminary data.</text>
</comment>
<name>A0A9W9D949_9PLEO</name>
<protein>
    <submittedName>
        <fullName evidence="1">Uncharacterized protein</fullName>
    </submittedName>
</protein>
<accession>A0A9W9D949</accession>
<dbReference type="EMBL" id="JAPEVA010000018">
    <property type="protein sequence ID" value="KAJ4407985.1"/>
    <property type="molecule type" value="Genomic_DNA"/>
</dbReference>
<reference evidence="1" key="1">
    <citation type="submission" date="2022-10" db="EMBL/GenBank/DDBJ databases">
        <title>Tapping the CABI collections for fungal endophytes: first genome assemblies for Collariella, Neodidymelliopsis, Ascochyta clinopodiicola, Didymella pomorum, Didymosphaeria variabile, Neocosmospora piperis and Neocucurbitaria cava.</title>
        <authorList>
            <person name="Hill R."/>
        </authorList>
    </citation>
    <scope>NUCLEOTIDE SEQUENCE</scope>
    <source>
        <strain evidence="1">IMI 355091</strain>
    </source>
</reference>
<evidence type="ECO:0000313" key="2">
    <source>
        <dbReference type="Proteomes" id="UP001140510"/>
    </source>
</evidence>
<evidence type="ECO:0000313" key="1">
    <source>
        <dbReference type="EMBL" id="KAJ4407985.1"/>
    </source>
</evidence>
<sequence length="170" mass="19530">MTEYMNICDEEIQGYARQNPHLPAEVTLKSWARGTSLRAISTLEQRINPGCLSMMDQYMASYEYCSKEEIDKVELQEESYFPELVKRLSVGKLLDGTTAIPDLTPVQREQLREDLQIYEEYAKEMRPSRIKVSRSFDTLPLPKTYLEATKQNMDHAFATVEHTATLGAGR</sequence>
<proteinExistence type="predicted"/>
<gene>
    <name evidence="1" type="ORF">N0V91_003651</name>
</gene>
<dbReference type="Proteomes" id="UP001140510">
    <property type="component" value="Unassembled WGS sequence"/>
</dbReference>
<keyword evidence="2" id="KW-1185">Reference proteome</keyword>